<sequence>MRAAYGKRYEDYIKVIYRLKKKKNVVSAKDIADYMKVKLPTVIEYLNKLSKEGLVSYQNGIVELTIDGINKAKEIERKFDTIKRFLIEVLNVPEKYAESDACYMEHGLSDVTVEKMEEFLNLKGRFREQVTS</sequence>
<dbReference type="KEGG" id="iis:EYM_07545"/>
<dbReference type="OrthoDB" id="24735at2157"/>
<organism evidence="6 7">
    <name type="scientific">Ignicoccus islandicus DSM 13165</name>
    <dbReference type="NCBI Taxonomy" id="940295"/>
    <lineage>
        <taxon>Archaea</taxon>
        <taxon>Thermoproteota</taxon>
        <taxon>Thermoprotei</taxon>
        <taxon>Desulfurococcales</taxon>
        <taxon>Desulfurococcaceae</taxon>
        <taxon>Ignicoccus</taxon>
    </lineage>
</organism>
<evidence type="ECO:0000256" key="1">
    <source>
        <dbReference type="ARBA" id="ARBA00007871"/>
    </source>
</evidence>
<evidence type="ECO:0000256" key="2">
    <source>
        <dbReference type="ARBA" id="ARBA00023015"/>
    </source>
</evidence>
<proteinExistence type="inferred from homology"/>
<dbReference type="InterPro" id="IPR050536">
    <property type="entry name" value="DtxR_MntR_Metal-Reg"/>
</dbReference>
<dbReference type="SUPFAM" id="SSF46785">
    <property type="entry name" value="Winged helix' DNA-binding domain"/>
    <property type="match status" value="1"/>
</dbReference>
<accession>A0A0U3FQ31</accession>
<keyword evidence="4" id="KW-0804">Transcription</keyword>
<dbReference type="InterPro" id="IPR022687">
    <property type="entry name" value="HTH_DTXR"/>
</dbReference>
<keyword evidence="3" id="KW-0238">DNA-binding</keyword>
<dbReference type="GO" id="GO:0046914">
    <property type="term" value="F:transition metal ion binding"/>
    <property type="evidence" value="ECO:0007669"/>
    <property type="project" value="InterPro"/>
</dbReference>
<dbReference type="PROSITE" id="PS50944">
    <property type="entry name" value="HTH_DTXR"/>
    <property type="match status" value="1"/>
</dbReference>
<evidence type="ECO:0000256" key="3">
    <source>
        <dbReference type="ARBA" id="ARBA00023125"/>
    </source>
</evidence>
<dbReference type="SUPFAM" id="SSF47979">
    <property type="entry name" value="Iron-dependent repressor protein, dimerization domain"/>
    <property type="match status" value="1"/>
</dbReference>
<dbReference type="PANTHER" id="PTHR33238">
    <property type="entry name" value="IRON (METAL) DEPENDENT REPRESSOR, DTXR FAMILY"/>
    <property type="match status" value="1"/>
</dbReference>
<dbReference type="InterPro" id="IPR001367">
    <property type="entry name" value="Fe_dep_repressor"/>
</dbReference>
<dbReference type="Gene3D" id="1.10.60.10">
    <property type="entry name" value="Iron dependent repressor, metal binding and dimerisation domain"/>
    <property type="match status" value="1"/>
</dbReference>
<keyword evidence="2" id="KW-0805">Transcription regulation</keyword>
<dbReference type="PANTHER" id="PTHR33238:SF7">
    <property type="entry name" value="IRON-DEPENDENT TRANSCRIPTIONAL REGULATOR"/>
    <property type="match status" value="1"/>
</dbReference>
<dbReference type="STRING" id="940295.EYM_07545"/>
<dbReference type="GO" id="GO:0046983">
    <property type="term" value="F:protein dimerization activity"/>
    <property type="evidence" value="ECO:0007669"/>
    <property type="project" value="InterPro"/>
</dbReference>
<dbReference type="Pfam" id="PF02742">
    <property type="entry name" value="Fe_dep_repr_C"/>
    <property type="match status" value="1"/>
</dbReference>
<dbReference type="Pfam" id="PF01325">
    <property type="entry name" value="Fe_dep_repress"/>
    <property type="match status" value="1"/>
</dbReference>
<dbReference type="SMART" id="SM00529">
    <property type="entry name" value="HTH_DTXR"/>
    <property type="match status" value="1"/>
</dbReference>
<name>A0A0U3FQ31_9CREN</name>
<dbReference type="InterPro" id="IPR036390">
    <property type="entry name" value="WH_DNA-bd_sf"/>
</dbReference>
<evidence type="ECO:0000259" key="5">
    <source>
        <dbReference type="PROSITE" id="PS50944"/>
    </source>
</evidence>
<dbReference type="EMBL" id="CP006867">
    <property type="protein sequence ID" value="ALU12055.1"/>
    <property type="molecule type" value="Genomic_DNA"/>
</dbReference>
<dbReference type="GO" id="GO:0003700">
    <property type="term" value="F:DNA-binding transcription factor activity"/>
    <property type="evidence" value="ECO:0007669"/>
    <property type="project" value="InterPro"/>
</dbReference>
<dbReference type="InterPro" id="IPR022689">
    <property type="entry name" value="Iron_dep_repressor"/>
</dbReference>
<dbReference type="GO" id="GO:0003677">
    <property type="term" value="F:DNA binding"/>
    <property type="evidence" value="ECO:0007669"/>
    <property type="project" value="UniProtKB-KW"/>
</dbReference>
<keyword evidence="7" id="KW-1185">Reference proteome</keyword>
<feature type="domain" description="HTH dtxR-type" evidence="5">
    <location>
        <begin position="1"/>
        <end position="65"/>
    </location>
</feature>
<dbReference type="InterPro" id="IPR036421">
    <property type="entry name" value="Fe_dep_repressor_sf"/>
</dbReference>
<evidence type="ECO:0000313" key="7">
    <source>
        <dbReference type="Proteomes" id="UP000060778"/>
    </source>
</evidence>
<reference evidence="6 7" key="1">
    <citation type="submission" date="2013-11" db="EMBL/GenBank/DDBJ databases">
        <title>Comparative genomics of Ignicoccus.</title>
        <authorList>
            <person name="Podar M."/>
        </authorList>
    </citation>
    <scope>NUCLEOTIDE SEQUENCE [LARGE SCALE GENOMIC DNA]</scope>
    <source>
        <strain evidence="6 7">DSM 13165</strain>
    </source>
</reference>
<comment type="similarity">
    <text evidence="1">Belongs to the DtxR/MntR family.</text>
</comment>
<dbReference type="Gene3D" id="1.10.10.10">
    <property type="entry name" value="Winged helix-like DNA-binding domain superfamily/Winged helix DNA-binding domain"/>
    <property type="match status" value="1"/>
</dbReference>
<dbReference type="GeneID" id="30680882"/>
<dbReference type="AlphaFoldDB" id="A0A0U3FQ31"/>
<evidence type="ECO:0000256" key="4">
    <source>
        <dbReference type="ARBA" id="ARBA00023163"/>
    </source>
</evidence>
<protein>
    <submittedName>
        <fullName evidence="6">DtxR family iron (Metal) dependent repressor</fullName>
    </submittedName>
</protein>
<evidence type="ECO:0000313" key="6">
    <source>
        <dbReference type="EMBL" id="ALU12055.1"/>
    </source>
</evidence>
<dbReference type="Proteomes" id="UP000060778">
    <property type="component" value="Chromosome"/>
</dbReference>
<gene>
    <name evidence="6" type="ORF">EYM_07545</name>
</gene>
<dbReference type="InterPro" id="IPR036388">
    <property type="entry name" value="WH-like_DNA-bd_sf"/>
</dbReference>
<dbReference type="RefSeq" id="WP_075050465.1">
    <property type="nucleotide sequence ID" value="NZ_CP006867.1"/>
</dbReference>